<organism evidence="1 2">
    <name type="scientific">Macrosiphum euphorbiae</name>
    <name type="common">potato aphid</name>
    <dbReference type="NCBI Taxonomy" id="13131"/>
    <lineage>
        <taxon>Eukaryota</taxon>
        <taxon>Metazoa</taxon>
        <taxon>Ecdysozoa</taxon>
        <taxon>Arthropoda</taxon>
        <taxon>Hexapoda</taxon>
        <taxon>Insecta</taxon>
        <taxon>Pterygota</taxon>
        <taxon>Neoptera</taxon>
        <taxon>Paraneoptera</taxon>
        <taxon>Hemiptera</taxon>
        <taxon>Sternorrhyncha</taxon>
        <taxon>Aphidomorpha</taxon>
        <taxon>Aphidoidea</taxon>
        <taxon>Aphididae</taxon>
        <taxon>Macrosiphini</taxon>
        <taxon>Macrosiphum</taxon>
    </lineage>
</organism>
<comment type="caution">
    <text evidence="1">The sequence shown here is derived from an EMBL/GenBank/DDBJ whole genome shotgun (WGS) entry which is preliminary data.</text>
</comment>
<evidence type="ECO:0000313" key="2">
    <source>
        <dbReference type="Proteomes" id="UP001160148"/>
    </source>
</evidence>
<evidence type="ECO:0000313" key="1">
    <source>
        <dbReference type="EMBL" id="CAI6372245.1"/>
    </source>
</evidence>
<gene>
    <name evidence="1" type="ORF">MEUPH1_LOCUS26145</name>
</gene>
<keyword evidence="2" id="KW-1185">Reference proteome</keyword>
<dbReference type="Proteomes" id="UP001160148">
    <property type="component" value="Unassembled WGS sequence"/>
</dbReference>
<dbReference type="AlphaFoldDB" id="A0AAV0XUJ0"/>
<dbReference type="EMBL" id="CARXXK010001029">
    <property type="protein sequence ID" value="CAI6372245.1"/>
    <property type="molecule type" value="Genomic_DNA"/>
</dbReference>
<proteinExistence type="predicted"/>
<accession>A0AAV0XUJ0</accession>
<reference evidence="1 2" key="1">
    <citation type="submission" date="2023-01" db="EMBL/GenBank/DDBJ databases">
        <authorList>
            <person name="Whitehead M."/>
        </authorList>
    </citation>
    <scope>NUCLEOTIDE SEQUENCE [LARGE SCALE GENOMIC DNA]</scope>
</reference>
<protein>
    <submittedName>
        <fullName evidence="1">Uncharacterized protein</fullName>
    </submittedName>
</protein>
<sequence length="116" mass="12369">MVPFSKLVLCFSKELCDFPHFVPAGAPSAPKSVIAPKFSAELVLFDGTVFKISAMYPFELCDFPYFDPAGAPLAPKSAIAPKLSAQLVLISGTVSKISAVVSQKLQRGLPFSANFT</sequence>
<name>A0AAV0XUJ0_9HEMI</name>